<dbReference type="InterPro" id="IPR002293">
    <property type="entry name" value="AA/rel_permease1"/>
</dbReference>
<evidence type="ECO:0000256" key="2">
    <source>
        <dbReference type="ARBA" id="ARBA00022448"/>
    </source>
</evidence>
<feature type="transmembrane region" description="Helical" evidence="6">
    <location>
        <begin position="358"/>
        <end position="381"/>
    </location>
</feature>
<dbReference type="OrthoDB" id="9762947at2"/>
<evidence type="ECO:0000256" key="3">
    <source>
        <dbReference type="ARBA" id="ARBA00022692"/>
    </source>
</evidence>
<sequence>MANLFLRKSIAELKAEAESSGDEHSLKRALSALNLVTLGIGAIIGAGIFVLTGHAAAANAGPAIALSFVLGGIACAFAGLCYAEMASTVPIAGSAYTYAYATMGEFIAWIIGWDLILEYSLGATTVAIGWSGYVTSFLRGFGIDIPPELTAAPGTVLVQIPEAAAAKLNLVPGWTALTKELQTQLAQVGFTDLQTVKAIINLPAMLIIALVTILLVIGIKESANVNSAIVVIKVAIVLTFIIAGIGYVSTSNWVTPSNPEGAFIPPNTGRFGEFGWSGVLRGAGVVFFAYIGFDAVSTAAQEARNPQRDMPIGILGSLFICTILYVLVAFVLTGIVPYTQLNVPDPIAVGIDAIGMKWLSPIIKLGAIAGLSSVILVMLLGQPRIFFSMSKDGLLPAAFSKVHPRFRTPYITTIITGIVVMIAAGTLPIGIVGELVSIGTLFAFAIVCAGVLVLRITHPEIERPFKAPAIWLVAPAGVLCSVALMAGLPRDTWLRLIIWMAIGLVIYFAYGARHSRLAQREAIAAD</sequence>
<reference evidence="7 8" key="2">
    <citation type="submission" date="2015-01" db="EMBL/GenBank/DDBJ databases">
        <title>Complete genome sequence of Pyrinomonas methylaliphatogenes type strain K22T.</title>
        <authorList>
            <person name="Lee K.C.Y."/>
            <person name="Power J.F."/>
            <person name="Dunfield P.F."/>
            <person name="Morgan X.C."/>
            <person name="Huttenhower C."/>
            <person name="Stott M.B."/>
        </authorList>
    </citation>
    <scope>NUCLEOTIDE SEQUENCE [LARGE SCALE GENOMIC DNA]</scope>
    <source>
        <strain evidence="7 8">K22</strain>
    </source>
</reference>
<feature type="transmembrane region" description="Helical" evidence="6">
    <location>
        <begin position="198"/>
        <end position="218"/>
    </location>
</feature>
<keyword evidence="8" id="KW-1185">Reference proteome</keyword>
<evidence type="ECO:0000256" key="1">
    <source>
        <dbReference type="ARBA" id="ARBA00004141"/>
    </source>
</evidence>
<keyword evidence="3 6" id="KW-0812">Transmembrane</keyword>
<keyword evidence="5 6" id="KW-0472">Membrane</keyword>
<dbReference type="STRING" id="454194.PYK22_01484"/>
<feature type="transmembrane region" description="Helical" evidence="6">
    <location>
        <begin position="435"/>
        <end position="457"/>
    </location>
</feature>
<name>A0A0B6WW38_9BACT</name>
<feature type="transmembrane region" description="Helical" evidence="6">
    <location>
        <begin position="274"/>
        <end position="293"/>
    </location>
</feature>
<evidence type="ECO:0000313" key="7">
    <source>
        <dbReference type="EMBL" id="CDM65483.1"/>
    </source>
</evidence>
<dbReference type="Proteomes" id="UP000031518">
    <property type="component" value="Unassembled WGS sequence"/>
</dbReference>
<feature type="transmembrane region" description="Helical" evidence="6">
    <location>
        <begin position="35"/>
        <end position="57"/>
    </location>
</feature>
<dbReference type="EMBL" id="CBXV010000005">
    <property type="protein sequence ID" value="CDM65483.1"/>
    <property type="molecule type" value="Genomic_DNA"/>
</dbReference>
<dbReference type="GO" id="GO:0016020">
    <property type="term" value="C:membrane"/>
    <property type="evidence" value="ECO:0007669"/>
    <property type="project" value="UniProtKB-SubCell"/>
</dbReference>
<feature type="transmembrane region" description="Helical" evidence="6">
    <location>
        <begin position="95"/>
        <end position="116"/>
    </location>
</feature>
<dbReference type="Pfam" id="PF13520">
    <property type="entry name" value="AA_permease_2"/>
    <property type="match status" value="1"/>
</dbReference>
<reference evidence="7 8" key="1">
    <citation type="submission" date="2013-12" db="EMBL/GenBank/DDBJ databases">
        <authorList>
            <person name="Stott M."/>
        </authorList>
    </citation>
    <scope>NUCLEOTIDE SEQUENCE [LARGE SCALE GENOMIC DNA]</scope>
    <source>
        <strain evidence="7 8">K22</strain>
    </source>
</reference>
<dbReference type="GO" id="GO:0015171">
    <property type="term" value="F:amino acid transmembrane transporter activity"/>
    <property type="evidence" value="ECO:0007669"/>
    <property type="project" value="TreeGrafter"/>
</dbReference>
<keyword evidence="2" id="KW-0813">Transport</keyword>
<gene>
    <name evidence="7" type="ORF">PYK22_01484</name>
</gene>
<feature type="transmembrane region" description="Helical" evidence="6">
    <location>
        <begin position="410"/>
        <end position="429"/>
    </location>
</feature>
<feature type="transmembrane region" description="Helical" evidence="6">
    <location>
        <begin position="469"/>
        <end position="487"/>
    </location>
</feature>
<feature type="transmembrane region" description="Helical" evidence="6">
    <location>
        <begin position="230"/>
        <end position="254"/>
    </location>
</feature>
<dbReference type="RefSeq" id="WP_041975814.1">
    <property type="nucleotide sequence ID" value="NZ_CBXV010000005.1"/>
</dbReference>
<dbReference type="AlphaFoldDB" id="A0A0B6WW38"/>
<feature type="transmembrane region" description="Helical" evidence="6">
    <location>
        <begin position="493"/>
        <end position="510"/>
    </location>
</feature>
<dbReference type="PIRSF" id="PIRSF006060">
    <property type="entry name" value="AA_transporter"/>
    <property type="match status" value="1"/>
</dbReference>
<protein>
    <submittedName>
        <fullName evidence="7">Amino acid/polyamine/organocation transporter, APC superfamily (TC 2.A.3)</fullName>
    </submittedName>
</protein>
<comment type="subcellular location">
    <subcellularLocation>
        <location evidence="1">Membrane</location>
        <topology evidence="1">Multi-pass membrane protein</topology>
    </subcellularLocation>
</comment>
<dbReference type="PANTHER" id="PTHR43243:SF4">
    <property type="entry name" value="CATIONIC AMINO ACID TRANSPORTER 4"/>
    <property type="match status" value="1"/>
</dbReference>
<accession>A0A0B6WW38</accession>
<evidence type="ECO:0000256" key="5">
    <source>
        <dbReference type="ARBA" id="ARBA00023136"/>
    </source>
</evidence>
<evidence type="ECO:0000256" key="4">
    <source>
        <dbReference type="ARBA" id="ARBA00022989"/>
    </source>
</evidence>
<dbReference type="PANTHER" id="PTHR43243">
    <property type="entry name" value="INNER MEMBRANE TRANSPORTER YGJI-RELATED"/>
    <property type="match status" value="1"/>
</dbReference>
<proteinExistence type="predicted"/>
<feature type="transmembrane region" description="Helical" evidence="6">
    <location>
        <begin position="314"/>
        <end position="338"/>
    </location>
</feature>
<organism evidence="7 8">
    <name type="scientific">Pyrinomonas methylaliphatogenes</name>
    <dbReference type="NCBI Taxonomy" id="454194"/>
    <lineage>
        <taxon>Bacteria</taxon>
        <taxon>Pseudomonadati</taxon>
        <taxon>Acidobacteriota</taxon>
        <taxon>Blastocatellia</taxon>
        <taxon>Blastocatellales</taxon>
        <taxon>Pyrinomonadaceae</taxon>
        <taxon>Pyrinomonas</taxon>
    </lineage>
</organism>
<feature type="transmembrane region" description="Helical" evidence="6">
    <location>
        <begin position="63"/>
        <end position="83"/>
    </location>
</feature>
<evidence type="ECO:0000313" key="8">
    <source>
        <dbReference type="Proteomes" id="UP000031518"/>
    </source>
</evidence>
<evidence type="ECO:0000256" key="6">
    <source>
        <dbReference type="SAM" id="Phobius"/>
    </source>
</evidence>
<dbReference type="Gene3D" id="1.20.1740.10">
    <property type="entry name" value="Amino acid/polyamine transporter I"/>
    <property type="match status" value="1"/>
</dbReference>
<keyword evidence="4 6" id="KW-1133">Transmembrane helix</keyword>